<feature type="domain" description="DUF8073" evidence="2">
    <location>
        <begin position="1"/>
        <end position="59"/>
    </location>
</feature>
<protein>
    <recommendedName>
        <fullName evidence="2">DUF8073 domain-containing protein</fullName>
    </recommendedName>
</protein>
<dbReference type="STRING" id="553466.SAMN04487950_0449"/>
<organism evidence="3 4">
    <name type="scientific">Halogranum rubrum</name>
    <dbReference type="NCBI Taxonomy" id="553466"/>
    <lineage>
        <taxon>Archaea</taxon>
        <taxon>Methanobacteriati</taxon>
        <taxon>Methanobacteriota</taxon>
        <taxon>Stenosarchaea group</taxon>
        <taxon>Halobacteria</taxon>
        <taxon>Halobacteriales</taxon>
        <taxon>Haloferacaceae</taxon>
    </lineage>
</organism>
<evidence type="ECO:0000313" key="4">
    <source>
        <dbReference type="Proteomes" id="UP000199607"/>
    </source>
</evidence>
<dbReference type="InterPro" id="IPR058386">
    <property type="entry name" value="DUF8073"/>
</dbReference>
<dbReference type="Proteomes" id="UP000199607">
    <property type="component" value="Unassembled WGS sequence"/>
</dbReference>
<proteinExistence type="predicted"/>
<keyword evidence="1" id="KW-1133">Transmembrane helix</keyword>
<evidence type="ECO:0000256" key="1">
    <source>
        <dbReference type="SAM" id="Phobius"/>
    </source>
</evidence>
<evidence type="ECO:0000313" key="3">
    <source>
        <dbReference type="EMBL" id="SFK66084.1"/>
    </source>
</evidence>
<evidence type="ECO:0000259" key="2">
    <source>
        <dbReference type="Pfam" id="PF26274"/>
    </source>
</evidence>
<sequence>MQTRHAVLGLVLVVTAIMGARGIVAILNGDVGTFARQVAVGGFILVFGVALYRNWDAIGT</sequence>
<keyword evidence="1" id="KW-0812">Transmembrane</keyword>
<name>A0A1I4BBF2_9EURY</name>
<feature type="transmembrane region" description="Helical" evidence="1">
    <location>
        <begin position="38"/>
        <end position="55"/>
    </location>
</feature>
<dbReference type="RefSeq" id="WP_089865163.1">
    <property type="nucleotide sequence ID" value="NZ_FOTC01000001.1"/>
</dbReference>
<dbReference type="AlphaFoldDB" id="A0A1I4BBF2"/>
<dbReference type="Pfam" id="PF26274">
    <property type="entry name" value="DUF8073"/>
    <property type="match status" value="1"/>
</dbReference>
<accession>A0A1I4BBF2</accession>
<keyword evidence="1" id="KW-0472">Membrane</keyword>
<gene>
    <name evidence="3" type="ORF">SAMN04487950_0449</name>
</gene>
<dbReference type="EMBL" id="FOTC01000001">
    <property type="protein sequence ID" value="SFK66084.1"/>
    <property type="molecule type" value="Genomic_DNA"/>
</dbReference>
<reference evidence="4" key="1">
    <citation type="submission" date="2016-10" db="EMBL/GenBank/DDBJ databases">
        <authorList>
            <person name="Varghese N."/>
            <person name="Submissions S."/>
        </authorList>
    </citation>
    <scope>NUCLEOTIDE SEQUENCE [LARGE SCALE GENOMIC DNA]</scope>
    <source>
        <strain evidence="4">CGMCC 1.7738</strain>
    </source>
</reference>
<keyword evidence="4" id="KW-1185">Reference proteome</keyword>